<sequence length="153" mass="16226">MVHFGSATPAVIDQPAVEHEPRVAIERDDDSALYPQQFIDGEPPFEQSFMDNMSVQLGFNELVQQVSANYFTPLPPWISSTHESAGGVADSESESVSDDADVRGDVPPPALRVGGVKKPTIGTCLTAAAMPALFICLSMCFTHTATASALCGV</sequence>
<name>A0AAE0F2K7_9CHLO</name>
<dbReference type="EMBL" id="LGRX02027612">
    <property type="protein sequence ID" value="KAK3249067.1"/>
    <property type="molecule type" value="Genomic_DNA"/>
</dbReference>
<gene>
    <name evidence="2" type="ORF">CYMTET_41499</name>
</gene>
<feature type="region of interest" description="Disordered" evidence="1">
    <location>
        <begin position="82"/>
        <end position="108"/>
    </location>
</feature>
<evidence type="ECO:0000256" key="1">
    <source>
        <dbReference type="SAM" id="MobiDB-lite"/>
    </source>
</evidence>
<comment type="caution">
    <text evidence="2">The sequence shown here is derived from an EMBL/GenBank/DDBJ whole genome shotgun (WGS) entry which is preliminary data.</text>
</comment>
<organism evidence="2 3">
    <name type="scientific">Cymbomonas tetramitiformis</name>
    <dbReference type="NCBI Taxonomy" id="36881"/>
    <lineage>
        <taxon>Eukaryota</taxon>
        <taxon>Viridiplantae</taxon>
        <taxon>Chlorophyta</taxon>
        <taxon>Pyramimonadophyceae</taxon>
        <taxon>Pyramimonadales</taxon>
        <taxon>Pyramimonadaceae</taxon>
        <taxon>Cymbomonas</taxon>
    </lineage>
</organism>
<protein>
    <submittedName>
        <fullName evidence="2">Uncharacterized protein</fullName>
    </submittedName>
</protein>
<evidence type="ECO:0000313" key="3">
    <source>
        <dbReference type="Proteomes" id="UP001190700"/>
    </source>
</evidence>
<dbReference type="AlphaFoldDB" id="A0AAE0F2K7"/>
<reference evidence="2 3" key="1">
    <citation type="journal article" date="2015" name="Genome Biol. Evol.">
        <title>Comparative Genomics of a Bacterivorous Green Alga Reveals Evolutionary Causalities and Consequences of Phago-Mixotrophic Mode of Nutrition.</title>
        <authorList>
            <person name="Burns J.A."/>
            <person name="Paasch A."/>
            <person name="Narechania A."/>
            <person name="Kim E."/>
        </authorList>
    </citation>
    <scope>NUCLEOTIDE SEQUENCE [LARGE SCALE GENOMIC DNA]</scope>
    <source>
        <strain evidence="2 3">PLY_AMNH</strain>
    </source>
</reference>
<evidence type="ECO:0000313" key="2">
    <source>
        <dbReference type="EMBL" id="KAK3249067.1"/>
    </source>
</evidence>
<accession>A0AAE0F2K7</accession>
<proteinExistence type="predicted"/>
<dbReference type="Proteomes" id="UP001190700">
    <property type="component" value="Unassembled WGS sequence"/>
</dbReference>
<keyword evidence="3" id="KW-1185">Reference proteome</keyword>